<proteinExistence type="inferred from homology"/>
<dbReference type="InterPro" id="IPR003684">
    <property type="entry name" value="Porin_alphabac"/>
</dbReference>
<organism evidence="12 13">
    <name type="scientific">Aquibium carbonis</name>
    <dbReference type="NCBI Taxonomy" id="2495581"/>
    <lineage>
        <taxon>Bacteria</taxon>
        <taxon>Pseudomonadati</taxon>
        <taxon>Pseudomonadota</taxon>
        <taxon>Alphaproteobacteria</taxon>
        <taxon>Hyphomicrobiales</taxon>
        <taxon>Phyllobacteriaceae</taxon>
        <taxon>Aquibium</taxon>
    </lineage>
</organism>
<protein>
    <recommendedName>
        <fullName evidence="10">Porin</fullName>
    </recommendedName>
</protein>
<evidence type="ECO:0000256" key="2">
    <source>
        <dbReference type="ARBA" id="ARBA00022448"/>
    </source>
</evidence>
<evidence type="ECO:0000256" key="1">
    <source>
        <dbReference type="ARBA" id="ARBA00009521"/>
    </source>
</evidence>
<evidence type="ECO:0000256" key="10">
    <source>
        <dbReference type="RuleBase" id="RU364005"/>
    </source>
</evidence>
<comment type="function">
    <text evidence="10">Forms passive diffusion pores that allow small molecular weight hydrophilic materials across the outer membrane.</text>
</comment>
<keyword evidence="4 10" id="KW-0812">Transmembrane</keyword>
<keyword evidence="7 10" id="KW-0626">Porin</keyword>
<evidence type="ECO:0000313" key="12">
    <source>
        <dbReference type="EMBL" id="RST87924.1"/>
    </source>
</evidence>
<comment type="domain">
    <text evidence="10">Consists of 16-stranded beta-barrel sheets, with large surface-exposed loops, that form a transmembrane pore at the center of each barrel. The pore is partially ocluded by a peptide loop that folds into the pore lumen.</text>
</comment>
<dbReference type="GO" id="GO:0046930">
    <property type="term" value="C:pore complex"/>
    <property type="evidence" value="ECO:0007669"/>
    <property type="project" value="UniProtKB-KW"/>
</dbReference>
<keyword evidence="5" id="KW-0732">Signal</keyword>
<sequence>MGDCSFALQHRPRPNGGRPAFRHILATFGHIRCCTAPIASNCDCPANPTKRSSTRRRRSRRVHGAACSSRKRERRTGFRMIQRFGTRDMKIKNFLLGTAAALVSSSAYAADAIVIAEPEPVEYVRVCDMYGAGFFYIPGTETCLKFSGEIFFQVGTEGYRNEGDSPDYLTYASNPGSGGWLPTTRARLQVDARSSTEWGTLRAMMRVQADGGDNTDAGYVMDNAIVQLGGLRVGYTETVFNDSIGAGVASYGSHSWGSMSYGYRKVQGISYSYGSDQAFAATIALENDDLEGDGYMPDVVLAASYNQSWGAVWGKVGYDESMDGFGATLGLHYNIPGFEGSSFRLIGYYADSDNVFGVGSPSGNSEYSVLASYYHQFTEKFGASVGFQYFNDFYLTGTDISTGIDGYSAELNLVYTPVENLEIRSEIYYDKVDDLDGTPSGFLRLTRFF</sequence>
<evidence type="ECO:0000256" key="5">
    <source>
        <dbReference type="ARBA" id="ARBA00022729"/>
    </source>
</evidence>
<evidence type="ECO:0000313" key="13">
    <source>
        <dbReference type="Proteomes" id="UP000278398"/>
    </source>
</evidence>
<dbReference type="EMBL" id="RWKW01000007">
    <property type="protein sequence ID" value="RST87924.1"/>
    <property type="molecule type" value="Genomic_DNA"/>
</dbReference>
<dbReference type="GO" id="GO:0015288">
    <property type="term" value="F:porin activity"/>
    <property type="evidence" value="ECO:0007669"/>
    <property type="project" value="UniProtKB-KW"/>
</dbReference>
<accession>A0A3R9YC57</accession>
<dbReference type="GO" id="GO:0009279">
    <property type="term" value="C:cell outer membrane"/>
    <property type="evidence" value="ECO:0007669"/>
    <property type="project" value="UniProtKB-SubCell"/>
</dbReference>
<feature type="region of interest" description="Disordered" evidence="11">
    <location>
        <begin position="47"/>
        <end position="73"/>
    </location>
</feature>
<evidence type="ECO:0000256" key="7">
    <source>
        <dbReference type="ARBA" id="ARBA00023114"/>
    </source>
</evidence>
<keyword evidence="3 10" id="KW-1134">Transmembrane beta strand</keyword>
<feature type="compositionally biased region" description="Basic residues" evidence="11">
    <location>
        <begin position="52"/>
        <end position="73"/>
    </location>
</feature>
<evidence type="ECO:0000256" key="4">
    <source>
        <dbReference type="ARBA" id="ARBA00022692"/>
    </source>
</evidence>
<dbReference type="OrthoDB" id="7801681at2"/>
<evidence type="ECO:0000256" key="8">
    <source>
        <dbReference type="ARBA" id="ARBA00023136"/>
    </source>
</evidence>
<name>A0A3R9YC57_9HYPH</name>
<evidence type="ECO:0000256" key="9">
    <source>
        <dbReference type="ARBA" id="ARBA00023237"/>
    </source>
</evidence>
<keyword evidence="6 10" id="KW-0406">Ion transport</keyword>
<comment type="similarity">
    <text evidence="1 10">Belongs to the alphaproteobacteria porin family.</text>
</comment>
<comment type="caution">
    <text evidence="12">The sequence shown here is derived from an EMBL/GenBank/DDBJ whole genome shotgun (WGS) entry which is preliminary data.</text>
</comment>
<evidence type="ECO:0000256" key="6">
    <source>
        <dbReference type="ARBA" id="ARBA00023065"/>
    </source>
</evidence>
<dbReference type="Pfam" id="PF02530">
    <property type="entry name" value="Porin_2"/>
    <property type="match status" value="1"/>
</dbReference>
<gene>
    <name evidence="12" type="ORF">EJC49_02845</name>
</gene>
<dbReference type="AlphaFoldDB" id="A0A3R9YC57"/>
<keyword evidence="13" id="KW-1185">Reference proteome</keyword>
<dbReference type="Proteomes" id="UP000278398">
    <property type="component" value="Unassembled WGS sequence"/>
</dbReference>
<keyword evidence="8 10" id="KW-0472">Membrane</keyword>
<keyword evidence="2 10" id="KW-0813">Transport</keyword>
<keyword evidence="9 10" id="KW-0998">Cell outer membrane</keyword>
<comment type="subcellular location">
    <subcellularLocation>
        <location evidence="10">Cell outer membrane</location>
        <topology evidence="10">Multi-pass membrane protein</topology>
    </subcellularLocation>
</comment>
<dbReference type="GO" id="GO:0006811">
    <property type="term" value="P:monoatomic ion transport"/>
    <property type="evidence" value="ECO:0007669"/>
    <property type="project" value="UniProtKB-KW"/>
</dbReference>
<evidence type="ECO:0000256" key="11">
    <source>
        <dbReference type="SAM" id="MobiDB-lite"/>
    </source>
</evidence>
<dbReference type="SUPFAM" id="SSF56935">
    <property type="entry name" value="Porins"/>
    <property type="match status" value="1"/>
</dbReference>
<reference evidence="12 13" key="1">
    <citation type="submission" date="2018-12" db="EMBL/GenBank/DDBJ databases">
        <title>Mesorhizobium carbonis sp. nov., isolated from coal mine water.</title>
        <authorList>
            <person name="Xin W."/>
            <person name="Xu Z."/>
            <person name="Xiang F."/>
            <person name="Zhang J."/>
            <person name="Xi L."/>
            <person name="Liu J."/>
        </authorList>
    </citation>
    <scope>NUCLEOTIDE SEQUENCE [LARGE SCALE GENOMIC DNA]</scope>
    <source>
        <strain evidence="12 13">B2.3</strain>
    </source>
</reference>
<evidence type="ECO:0000256" key="3">
    <source>
        <dbReference type="ARBA" id="ARBA00022452"/>
    </source>
</evidence>